<feature type="transmembrane region" description="Helical" evidence="1">
    <location>
        <begin position="455"/>
        <end position="479"/>
    </location>
</feature>
<keyword evidence="1" id="KW-1133">Transmembrane helix</keyword>
<reference evidence="2" key="1">
    <citation type="submission" date="2020-12" db="EMBL/GenBank/DDBJ databases">
        <title>WGS assembly of Carya illinoinensis cv. Pawnee.</title>
        <authorList>
            <person name="Platts A."/>
            <person name="Shu S."/>
            <person name="Wright S."/>
            <person name="Barry K."/>
            <person name="Edger P."/>
            <person name="Pires J.C."/>
            <person name="Schmutz J."/>
        </authorList>
    </citation>
    <scope>NUCLEOTIDE SEQUENCE</scope>
    <source>
        <tissue evidence="2">Leaf</tissue>
    </source>
</reference>
<evidence type="ECO:0000256" key="1">
    <source>
        <dbReference type="SAM" id="Phobius"/>
    </source>
</evidence>
<keyword evidence="1" id="KW-0472">Membrane</keyword>
<protein>
    <submittedName>
        <fullName evidence="2">Uncharacterized protein</fullName>
    </submittedName>
</protein>
<dbReference type="InterPro" id="IPR004158">
    <property type="entry name" value="DUF247_pln"/>
</dbReference>
<sequence length="483" mass="55844">MGEPASGTLIQQNASASTEIDRVQVTIDQGEPRPHQDSSRRHYIYKVPDHFHKSSEQSYTPQVISIGPLHHGNKKLQKMENYKATYWKDFQQRARLTDGMILERIVKEIEEKVPACYEENRPNSDKPFAQIILHDATFIIEYFLRCRFPELQTDKDRAAITPWRAARMRLDFLLLENQLPFFIIEELYKLLLGVDEADRSRLPSFIDLIFDYFQGFNTQNHEKPGPNSDFRINHFVDLLRRFYLPPPNSPFSKKLKRPDNHDPVEGNCISQLARSKSGNHDPVEGNCISQLARSKSGNNDPVEEMYCTSQLAEAGMTFKKSESGRCLLELNFENGILEIPGFILNKDTELCARNLMAWEQLHYPTNEEYITDYFRLLDFLIDTDKDVGLLRRKKILVNRLGDKCATIVNNLCSNNVADTPSTLYYRKLCQDLGHFYNNPWNSWKIKLRRDLSTPWVIVTTVSAIFLLVLTLVQTVCSVISTVK</sequence>
<dbReference type="Pfam" id="PF03140">
    <property type="entry name" value="DUF247"/>
    <property type="match status" value="1"/>
</dbReference>
<dbReference type="EMBL" id="CM031812">
    <property type="protein sequence ID" value="KAG6658285.1"/>
    <property type="molecule type" value="Genomic_DNA"/>
</dbReference>
<evidence type="ECO:0000313" key="3">
    <source>
        <dbReference type="Proteomes" id="UP000811609"/>
    </source>
</evidence>
<dbReference type="Proteomes" id="UP000811609">
    <property type="component" value="Chromosome 4"/>
</dbReference>
<name>A0A8T1QV86_CARIL</name>
<dbReference type="PANTHER" id="PTHR31170:SF19">
    <property type="match status" value="1"/>
</dbReference>
<gene>
    <name evidence="2" type="ORF">CIPAW_04G149900</name>
</gene>
<accession>A0A8T1QV86</accession>
<keyword evidence="3" id="KW-1185">Reference proteome</keyword>
<organism evidence="2 3">
    <name type="scientific">Carya illinoinensis</name>
    <name type="common">Pecan</name>
    <dbReference type="NCBI Taxonomy" id="32201"/>
    <lineage>
        <taxon>Eukaryota</taxon>
        <taxon>Viridiplantae</taxon>
        <taxon>Streptophyta</taxon>
        <taxon>Embryophyta</taxon>
        <taxon>Tracheophyta</taxon>
        <taxon>Spermatophyta</taxon>
        <taxon>Magnoliopsida</taxon>
        <taxon>eudicotyledons</taxon>
        <taxon>Gunneridae</taxon>
        <taxon>Pentapetalae</taxon>
        <taxon>rosids</taxon>
        <taxon>fabids</taxon>
        <taxon>Fagales</taxon>
        <taxon>Juglandaceae</taxon>
        <taxon>Carya</taxon>
    </lineage>
</organism>
<comment type="caution">
    <text evidence="2">The sequence shown here is derived from an EMBL/GenBank/DDBJ whole genome shotgun (WGS) entry which is preliminary data.</text>
</comment>
<proteinExistence type="predicted"/>
<keyword evidence="1" id="KW-0812">Transmembrane</keyword>
<evidence type="ECO:0000313" key="2">
    <source>
        <dbReference type="EMBL" id="KAG6658285.1"/>
    </source>
</evidence>
<dbReference type="AlphaFoldDB" id="A0A8T1QV86"/>
<dbReference type="PANTHER" id="PTHR31170">
    <property type="entry name" value="BNAC04G53230D PROTEIN"/>
    <property type="match status" value="1"/>
</dbReference>